<dbReference type="InterPro" id="IPR050535">
    <property type="entry name" value="DNA_Repair-Maintenance_Comp"/>
</dbReference>
<accession>A0A1I0QT82</accession>
<dbReference type="Gene3D" id="3.60.21.10">
    <property type="match status" value="1"/>
</dbReference>
<evidence type="ECO:0000313" key="11">
    <source>
        <dbReference type="Proteomes" id="UP000199701"/>
    </source>
</evidence>
<gene>
    <name evidence="7" type="primary">sbcD</name>
    <name evidence="10" type="ORF">SAMN05421659_10957</name>
</gene>
<keyword evidence="6 7" id="KW-0269">Exonuclease</keyword>
<dbReference type="STRING" id="99656.SAMN05421659_10957"/>
<dbReference type="AlphaFoldDB" id="A0A1I0QT82"/>
<keyword evidence="4 7" id="KW-0540">Nuclease</keyword>
<feature type="domain" description="Nuclease SbcCD subunit D C-terminal" evidence="9">
    <location>
        <begin position="273"/>
        <end position="358"/>
    </location>
</feature>
<dbReference type="GO" id="GO:0004519">
    <property type="term" value="F:endonuclease activity"/>
    <property type="evidence" value="ECO:0007669"/>
    <property type="project" value="UniProtKB-KW"/>
</dbReference>
<keyword evidence="7" id="KW-0233">DNA recombination</keyword>
<dbReference type="Pfam" id="PF00149">
    <property type="entry name" value="Metallophos"/>
    <property type="match status" value="1"/>
</dbReference>
<dbReference type="Pfam" id="PF12320">
    <property type="entry name" value="SbcD_C"/>
    <property type="match status" value="1"/>
</dbReference>
<evidence type="ECO:0000259" key="8">
    <source>
        <dbReference type="Pfam" id="PF00149"/>
    </source>
</evidence>
<proteinExistence type="inferred from homology"/>
<evidence type="ECO:0000256" key="6">
    <source>
        <dbReference type="ARBA" id="ARBA00022839"/>
    </source>
</evidence>
<dbReference type="OrthoDB" id="9773856at2"/>
<dbReference type="GO" id="GO:0008408">
    <property type="term" value="F:3'-5' exonuclease activity"/>
    <property type="evidence" value="ECO:0007669"/>
    <property type="project" value="InterPro"/>
</dbReference>
<keyword evidence="5 7" id="KW-0378">Hydrolase</keyword>
<comment type="similarity">
    <text evidence="1 7">Belongs to the SbcD family.</text>
</comment>
<evidence type="ECO:0000256" key="1">
    <source>
        <dbReference type="ARBA" id="ARBA00010555"/>
    </source>
</evidence>
<dbReference type="RefSeq" id="WP_092454372.1">
    <property type="nucleotide sequence ID" value="NZ_FOJI01000009.1"/>
</dbReference>
<keyword evidence="11" id="KW-1185">Reference proteome</keyword>
<protein>
    <recommendedName>
        <fullName evidence="3 7">Nuclease SbcCD subunit D</fullName>
    </recommendedName>
</protein>
<sequence>MKLFHLSDLHIGKQLHGYNLKDDQIVVFGKIVSEVTKQRPDVIMIAGDIYDKSVPSAEAVNVFDEFLTELSIIEPSIPILIIAGNHDSPERLEFASQILGKNNIYIAGMPPRNKEDFIKKITLTDEFGEIDFYLLPFMKPGYVRNVFEEPIDNYDEALRRIIERENIDYTRRNVLISHQFYTAGDKETVRSDSELISVGGIDNVDISAIAKFDYVALGHIHGPQQVGHEHIRYCGTPLKYSVSEKNHNKAILCVSIGEKNTPIALEKIEFEPIRDVREIKGKLQEVIAAATKDNKDDFISVILIDEDDSLYKPKDQLMDVYSHILEVKVDNQRTRNMLEDADEVEKITDPFLAFEKFFFAMQSRDMTEDEKNIIIEIINNAKESE</sequence>
<dbReference type="CDD" id="cd00840">
    <property type="entry name" value="MPP_Mre11_N"/>
    <property type="match status" value="1"/>
</dbReference>
<dbReference type="SUPFAM" id="SSF56300">
    <property type="entry name" value="Metallo-dependent phosphatases"/>
    <property type="match status" value="1"/>
</dbReference>
<dbReference type="Proteomes" id="UP000199701">
    <property type="component" value="Unassembled WGS sequence"/>
</dbReference>
<organism evidence="10 11">
    <name type="scientific">[Clostridium] fimetarium</name>
    <dbReference type="NCBI Taxonomy" id="99656"/>
    <lineage>
        <taxon>Bacteria</taxon>
        <taxon>Bacillati</taxon>
        <taxon>Bacillota</taxon>
        <taxon>Clostridia</taxon>
        <taxon>Lachnospirales</taxon>
        <taxon>Lachnospiraceae</taxon>
    </lineage>
</organism>
<dbReference type="EMBL" id="FOJI01000009">
    <property type="protein sequence ID" value="SEW30480.1"/>
    <property type="molecule type" value="Genomic_DNA"/>
</dbReference>
<dbReference type="PANTHER" id="PTHR30337">
    <property type="entry name" value="COMPONENT OF ATP-DEPENDENT DSDNA EXONUCLEASE"/>
    <property type="match status" value="1"/>
</dbReference>
<evidence type="ECO:0000256" key="2">
    <source>
        <dbReference type="ARBA" id="ARBA00011322"/>
    </source>
</evidence>
<dbReference type="GO" id="GO:0006310">
    <property type="term" value="P:DNA recombination"/>
    <property type="evidence" value="ECO:0007669"/>
    <property type="project" value="UniProtKB-KW"/>
</dbReference>
<comment type="subunit">
    <text evidence="2 7">Heterodimer of SbcC and SbcD.</text>
</comment>
<evidence type="ECO:0000256" key="7">
    <source>
        <dbReference type="RuleBase" id="RU363069"/>
    </source>
</evidence>
<evidence type="ECO:0000256" key="5">
    <source>
        <dbReference type="ARBA" id="ARBA00022801"/>
    </source>
</evidence>
<dbReference type="NCBIfam" id="TIGR00619">
    <property type="entry name" value="sbcd"/>
    <property type="match status" value="1"/>
</dbReference>
<dbReference type="InterPro" id="IPR029052">
    <property type="entry name" value="Metallo-depent_PP-like"/>
</dbReference>
<dbReference type="InterPro" id="IPR041796">
    <property type="entry name" value="Mre11_N"/>
</dbReference>
<dbReference type="GO" id="GO:0006260">
    <property type="term" value="P:DNA replication"/>
    <property type="evidence" value="ECO:0007669"/>
    <property type="project" value="UniProtKB-KW"/>
</dbReference>
<dbReference type="InterPro" id="IPR004843">
    <property type="entry name" value="Calcineurin-like_PHP"/>
</dbReference>
<name>A0A1I0QT82_9FIRM</name>
<comment type="function">
    <text evidence="7">SbcCD cleaves DNA hairpin structures. These structures can inhibit DNA replication and are intermediates in certain DNA recombination reactions. The complex acts as a 3'-&gt;5' double strand exonuclease that can open hairpins. It also has a 5' single-strand endonuclease activity.</text>
</comment>
<evidence type="ECO:0000256" key="4">
    <source>
        <dbReference type="ARBA" id="ARBA00022722"/>
    </source>
</evidence>
<evidence type="ECO:0000256" key="3">
    <source>
        <dbReference type="ARBA" id="ARBA00013365"/>
    </source>
</evidence>
<dbReference type="InterPro" id="IPR004593">
    <property type="entry name" value="SbcD"/>
</dbReference>
<evidence type="ECO:0000313" key="10">
    <source>
        <dbReference type="EMBL" id="SEW30480.1"/>
    </source>
</evidence>
<reference evidence="10 11" key="1">
    <citation type="submission" date="2016-10" db="EMBL/GenBank/DDBJ databases">
        <authorList>
            <person name="de Groot N.N."/>
        </authorList>
    </citation>
    <scope>NUCLEOTIDE SEQUENCE [LARGE SCALE GENOMIC DNA]</scope>
    <source>
        <strain evidence="10 11">DSM 9179</strain>
    </source>
</reference>
<dbReference type="PANTHER" id="PTHR30337:SF0">
    <property type="entry name" value="NUCLEASE SBCCD SUBUNIT D"/>
    <property type="match status" value="1"/>
</dbReference>
<keyword evidence="7" id="KW-0255">Endonuclease</keyword>
<feature type="domain" description="Calcineurin-like phosphoesterase" evidence="8">
    <location>
        <begin position="1"/>
        <end position="223"/>
    </location>
</feature>
<dbReference type="InterPro" id="IPR026843">
    <property type="entry name" value="SbcD_C"/>
</dbReference>
<evidence type="ECO:0000259" key="9">
    <source>
        <dbReference type="Pfam" id="PF12320"/>
    </source>
</evidence>
<keyword evidence="7" id="KW-0235">DNA replication</keyword>